<dbReference type="Pfam" id="PF13795">
    <property type="entry name" value="HupE_UreJ_2"/>
    <property type="match status" value="1"/>
</dbReference>
<organism evidence="1 2">
    <name type="scientific">Sulfuriroseicoccus oceanibius</name>
    <dbReference type="NCBI Taxonomy" id="2707525"/>
    <lineage>
        <taxon>Bacteria</taxon>
        <taxon>Pseudomonadati</taxon>
        <taxon>Verrucomicrobiota</taxon>
        <taxon>Verrucomicrobiia</taxon>
        <taxon>Verrucomicrobiales</taxon>
        <taxon>Verrucomicrobiaceae</taxon>
        <taxon>Sulfuriroseicoccus</taxon>
    </lineage>
</organism>
<reference evidence="1 2" key="1">
    <citation type="submission" date="2020-12" db="EMBL/GenBank/DDBJ databases">
        <title>Sulforoseuscoccus oceanibium gen. nov., sp. nov., a representative of the phylum Verrucomicrobia with special cytoplasmic membrane, and proposal of Sulforoseuscoccusaceae fam. nov.</title>
        <authorList>
            <person name="Xi F."/>
        </authorList>
    </citation>
    <scope>NUCLEOTIDE SEQUENCE [LARGE SCALE GENOMIC DNA]</scope>
    <source>
        <strain evidence="1 2">T37</strain>
    </source>
</reference>
<dbReference type="InterPro" id="IPR032809">
    <property type="entry name" value="Put_HupE_UreJ"/>
</dbReference>
<protein>
    <submittedName>
        <fullName evidence="1">HupE/UreJ family protein</fullName>
    </submittedName>
</protein>
<dbReference type="KEGG" id="soa:G3M56_002230"/>
<evidence type="ECO:0000313" key="1">
    <source>
        <dbReference type="EMBL" id="QQL45431.1"/>
    </source>
</evidence>
<dbReference type="Proteomes" id="UP000475117">
    <property type="component" value="Chromosome"/>
</dbReference>
<proteinExistence type="predicted"/>
<evidence type="ECO:0000313" key="2">
    <source>
        <dbReference type="Proteomes" id="UP000475117"/>
    </source>
</evidence>
<dbReference type="AlphaFoldDB" id="A0A6B3L998"/>
<dbReference type="EMBL" id="CP066776">
    <property type="protein sequence ID" value="QQL45431.1"/>
    <property type="molecule type" value="Genomic_DNA"/>
</dbReference>
<sequence length="377" mass="41179">MYRSFLIALVSFVITLITSSAHVVQQLYVEKVETDKGWALQSFFDAGYAIPETRNDPDIPQPTRDWLVALSPDEHASLKAEAKRYLTELLTLEAGGKLIPVEVSFPDFDHDPPAFPVHLNDGAYFHVLLTPQLKGIREEVTIHCQAGPHPDFVIRLPAHDAHLAEAADSDATSRYAVLKPGGQITVAGANADPVGRSLAWHAFVQGVIHVVPAGLDHILFILGIFLLQRRWKPLALQSIAFTISHTITLGLAAAGVVKVSGNWVEPLIALSIAAVAIENFFLKEATTRRMLIIFGFGLIHGLGFASALSAYLQPGDGFLTALISINLGVETAQIAILAAAWVLTIRWHDTNAFTHTRTVANGLLALVALWWFFERIL</sequence>
<accession>A0A6B3L998</accession>
<dbReference type="RefSeq" id="WP_164365696.1">
    <property type="nucleotide sequence ID" value="NZ_CP066776.1"/>
</dbReference>
<name>A0A6B3L998_9BACT</name>
<gene>
    <name evidence="1" type="ORF">G3M56_002230</name>
</gene>
<keyword evidence="2" id="KW-1185">Reference proteome</keyword>